<dbReference type="EMBL" id="JBANRG010000023">
    <property type="protein sequence ID" value="KAK7455117.1"/>
    <property type="molecule type" value="Genomic_DNA"/>
</dbReference>
<gene>
    <name evidence="4" type="ORF">VKT23_010987</name>
</gene>
<feature type="signal peptide" evidence="2">
    <location>
        <begin position="1"/>
        <end position="21"/>
    </location>
</feature>
<comment type="caution">
    <text evidence="4">The sequence shown here is derived from an EMBL/GenBank/DDBJ whole genome shotgun (WGS) entry which is preliminary data.</text>
</comment>
<dbReference type="InterPro" id="IPR018466">
    <property type="entry name" value="Kre9/Knh1-like_N"/>
</dbReference>
<accession>A0ABR1JE87</accession>
<proteinExistence type="predicted"/>
<organism evidence="4 5">
    <name type="scientific">Marasmiellus scandens</name>
    <dbReference type="NCBI Taxonomy" id="2682957"/>
    <lineage>
        <taxon>Eukaryota</taxon>
        <taxon>Fungi</taxon>
        <taxon>Dikarya</taxon>
        <taxon>Basidiomycota</taxon>
        <taxon>Agaricomycotina</taxon>
        <taxon>Agaricomycetes</taxon>
        <taxon>Agaricomycetidae</taxon>
        <taxon>Agaricales</taxon>
        <taxon>Marasmiineae</taxon>
        <taxon>Omphalotaceae</taxon>
        <taxon>Marasmiellus</taxon>
    </lineage>
</organism>
<evidence type="ECO:0000313" key="5">
    <source>
        <dbReference type="Proteomes" id="UP001498398"/>
    </source>
</evidence>
<evidence type="ECO:0000256" key="1">
    <source>
        <dbReference type="ARBA" id="ARBA00022729"/>
    </source>
</evidence>
<dbReference type="Proteomes" id="UP001498398">
    <property type="component" value="Unassembled WGS sequence"/>
</dbReference>
<dbReference type="Pfam" id="PF10342">
    <property type="entry name" value="Kre9_KNH"/>
    <property type="match status" value="1"/>
</dbReference>
<keyword evidence="1 2" id="KW-0732">Signal</keyword>
<feature type="domain" description="Yeast cell wall synthesis Kre9/Knh1-like N-terminal" evidence="3">
    <location>
        <begin position="40"/>
        <end position="126"/>
    </location>
</feature>
<protein>
    <recommendedName>
        <fullName evidence="3">Yeast cell wall synthesis Kre9/Knh1-like N-terminal domain-containing protein</fullName>
    </recommendedName>
</protein>
<evidence type="ECO:0000313" key="4">
    <source>
        <dbReference type="EMBL" id="KAK7455117.1"/>
    </source>
</evidence>
<sequence length="130" mass="13553">MQFTTILATALAAFTATSVNGLTIPTARNVLDVFVPTITSPITGTVWTIGTAVNVTWDTSNAPENISNGAAVLLRKAGAPFQNDFLAEGFDLRAGFVTIVVPDVPAGDDYAITLFGDSGNISDEFSIVEA</sequence>
<keyword evidence="5" id="KW-1185">Reference proteome</keyword>
<evidence type="ECO:0000256" key="2">
    <source>
        <dbReference type="SAM" id="SignalP"/>
    </source>
</evidence>
<feature type="chain" id="PRO_5045832685" description="Yeast cell wall synthesis Kre9/Knh1-like N-terminal domain-containing protein" evidence="2">
    <location>
        <begin position="22"/>
        <end position="130"/>
    </location>
</feature>
<evidence type="ECO:0000259" key="3">
    <source>
        <dbReference type="Pfam" id="PF10342"/>
    </source>
</evidence>
<reference evidence="4 5" key="1">
    <citation type="submission" date="2024-01" db="EMBL/GenBank/DDBJ databases">
        <title>A draft genome for the cacao thread blight pathogen Marasmiellus scandens.</title>
        <authorList>
            <person name="Baruah I.K."/>
            <person name="Leung J."/>
            <person name="Bukari Y."/>
            <person name="Amoako-Attah I."/>
            <person name="Meinhardt L.W."/>
            <person name="Bailey B.A."/>
            <person name="Cohen S.P."/>
        </authorList>
    </citation>
    <scope>NUCLEOTIDE SEQUENCE [LARGE SCALE GENOMIC DNA]</scope>
    <source>
        <strain evidence="4 5">GH-19</strain>
    </source>
</reference>
<name>A0ABR1JE87_9AGAR</name>